<dbReference type="Proteomes" id="UP000006250">
    <property type="component" value="Unassembled WGS sequence"/>
</dbReference>
<feature type="domain" description="WsaF C-terminal" evidence="2">
    <location>
        <begin position="228"/>
        <end position="360"/>
    </location>
</feature>
<evidence type="ECO:0000313" key="3">
    <source>
        <dbReference type="EMBL" id="EFL49626.1"/>
    </source>
</evidence>
<organism evidence="3 4">
    <name type="scientific">Solidesulfovibrio fructosivorans JJ]</name>
    <dbReference type="NCBI Taxonomy" id="596151"/>
    <lineage>
        <taxon>Bacteria</taxon>
        <taxon>Pseudomonadati</taxon>
        <taxon>Thermodesulfobacteriota</taxon>
        <taxon>Desulfovibrionia</taxon>
        <taxon>Desulfovibrionales</taxon>
        <taxon>Desulfovibrionaceae</taxon>
        <taxon>Solidesulfovibrio</taxon>
    </lineage>
</organism>
<keyword evidence="4" id="KW-1185">Reference proteome</keyword>
<dbReference type="Gene3D" id="3.40.50.2000">
    <property type="entry name" value="Glycogen Phosphorylase B"/>
    <property type="match status" value="1"/>
</dbReference>
<dbReference type="OrthoDB" id="9816564at2"/>
<dbReference type="RefSeq" id="WP_005996274.1">
    <property type="nucleotide sequence ID" value="NZ_AECZ01000037.1"/>
</dbReference>
<evidence type="ECO:0000259" key="1">
    <source>
        <dbReference type="Pfam" id="PF21374"/>
    </source>
</evidence>
<reference evidence="3 4" key="1">
    <citation type="submission" date="2010-08" db="EMBL/GenBank/DDBJ databases">
        <title>The draft genome of Desulfovibrio fructosovorans JJ.</title>
        <authorList>
            <consortium name="US DOE Joint Genome Institute (JGI-PGF)"/>
            <person name="Lucas S."/>
            <person name="Copeland A."/>
            <person name="Lapidus A."/>
            <person name="Cheng J.-F."/>
            <person name="Bruce D."/>
            <person name="Goodwin L."/>
            <person name="Pitluck S."/>
            <person name="Land M.L."/>
            <person name="Hauser L."/>
            <person name="Chang Y.-J."/>
            <person name="Jeffries C."/>
            <person name="Wall J.D."/>
            <person name="Stahl D.A."/>
            <person name="Arkin A.P."/>
            <person name="Dehal P."/>
            <person name="Stolyar S.M."/>
            <person name="Hazen T.C."/>
            <person name="Woyke T.J."/>
        </authorList>
    </citation>
    <scope>NUCLEOTIDE SEQUENCE [LARGE SCALE GENOMIC DNA]</scope>
    <source>
        <strain evidence="3 4">JJ</strain>
    </source>
</reference>
<dbReference type="EMBL" id="AECZ01000037">
    <property type="protein sequence ID" value="EFL49626.1"/>
    <property type="molecule type" value="Genomic_DNA"/>
</dbReference>
<dbReference type="Gene3D" id="3.40.50.11090">
    <property type="match status" value="1"/>
</dbReference>
<gene>
    <name evidence="3" type="ORF">DesfrDRAFT_3616</name>
</gene>
<proteinExistence type="predicted"/>
<dbReference type="Pfam" id="PF22772">
    <property type="entry name" value="WsaF_C"/>
    <property type="match status" value="1"/>
</dbReference>
<accession>E1K166</accession>
<comment type="caution">
    <text evidence="3">The sequence shown here is derived from an EMBL/GenBank/DDBJ whole genome shotgun (WGS) entry which is preliminary data.</text>
</comment>
<dbReference type="eggNOG" id="COG3754">
    <property type="taxonomic scope" value="Bacteria"/>
</dbReference>
<feature type="domain" description="WsaF N-terminal" evidence="1">
    <location>
        <begin position="32"/>
        <end position="179"/>
    </location>
</feature>
<protein>
    <recommendedName>
        <fullName evidence="5">Glycosyl transferase group 1</fullName>
    </recommendedName>
</protein>
<evidence type="ECO:0008006" key="5">
    <source>
        <dbReference type="Google" id="ProtNLM"/>
    </source>
</evidence>
<name>E1K166_SOLFR</name>
<sequence length="407" mass="44085">MTASVPYDPDAFDDLLPPRARFAVRREPGPPRLNICLPHLHREHLFGGMASALALAAHLAPRYAAVRCLVLTPLPEASGRIDCGAALLRRPGEVVETVSLHDGAEIVFHPADVLLCPNWRTVLVWERAAALFAAAGMPPIPFYYFILDWEPGFYPMGLKHLAAEGTYRHGEYCQAVFHSRELYRFFAARNYAFDNPVVVRPSLDPLLRAVLGGLGGAIPARQGERINVLVYGRPGHHRNCFPALMAVIAAYAEAYGESQGRDVAFVSAGTPHEDVDFGHGTVLTSLGTLTMADYAAALLQSHVGMALMASPHPSYPPLEMACFGLETLTNAYPPAKDLSREHPRIRNIDPTDPKGAAEMLAQAIEAARARAGRETPIVFPKSVSPLDWSANFHRAGLPVLGGGEAAP</sequence>
<dbReference type="GO" id="GO:0030247">
    <property type="term" value="F:polysaccharide binding"/>
    <property type="evidence" value="ECO:0007669"/>
    <property type="project" value="InterPro"/>
</dbReference>
<dbReference type="InterPro" id="IPR055050">
    <property type="entry name" value="WsaF_C"/>
</dbReference>
<evidence type="ECO:0000259" key="2">
    <source>
        <dbReference type="Pfam" id="PF22772"/>
    </source>
</evidence>
<dbReference type="STRING" id="596151.DesfrDRAFT_3616"/>
<dbReference type="InterPro" id="IPR048510">
    <property type="entry name" value="WsaF_N"/>
</dbReference>
<dbReference type="Pfam" id="PF21374">
    <property type="entry name" value="WsaF_N"/>
    <property type="match status" value="1"/>
</dbReference>
<dbReference type="AlphaFoldDB" id="E1K166"/>
<evidence type="ECO:0000313" key="4">
    <source>
        <dbReference type="Proteomes" id="UP000006250"/>
    </source>
</evidence>